<dbReference type="EMBL" id="NMUH01000951">
    <property type="protein sequence ID" value="MQL87083.1"/>
    <property type="molecule type" value="Genomic_DNA"/>
</dbReference>
<gene>
    <name evidence="1" type="ORF">Taro_019619</name>
</gene>
<comment type="caution">
    <text evidence="1">The sequence shown here is derived from an EMBL/GenBank/DDBJ whole genome shotgun (WGS) entry which is preliminary data.</text>
</comment>
<dbReference type="AlphaFoldDB" id="A0A843V2R1"/>
<organism evidence="1 2">
    <name type="scientific">Colocasia esculenta</name>
    <name type="common">Wild taro</name>
    <name type="synonym">Arum esculentum</name>
    <dbReference type="NCBI Taxonomy" id="4460"/>
    <lineage>
        <taxon>Eukaryota</taxon>
        <taxon>Viridiplantae</taxon>
        <taxon>Streptophyta</taxon>
        <taxon>Embryophyta</taxon>
        <taxon>Tracheophyta</taxon>
        <taxon>Spermatophyta</taxon>
        <taxon>Magnoliopsida</taxon>
        <taxon>Liliopsida</taxon>
        <taxon>Araceae</taxon>
        <taxon>Aroideae</taxon>
        <taxon>Colocasieae</taxon>
        <taxon>Colocasia</taxon>
    </lineage>
</organism>
<accession>A0A843V2R1</accession>
<name>A0A843V2R1_COLES</name>
<evidence type="ECO:0000313" key="1">
    <source>
        <dbReference type="EMBL" id="MQL87083.1"/>
    </source>
</evidence>
<evidence type="ECO:0000313" key="2">
    <source>
        <dbReference type="Proteomes" id="UP000652761"/>
    </source>
</evidence>
<keyword evidence="2" id="KW-1185">Reference proteome</keyword>
<reference evidence="1" key="1">
    <citation type="submission" date="2017-07" db="EMBL/GenBank/DDBJ databases">
        <title>Taro Niue Genome Assembly and Annotation.</title>
        <authorList>
            <person name="Atibalentja N."/>
            <person name="Keating K."/>
            <person name="Fields C.J."/>
        </authorList>
    </citation>
    <scope>NUCLEOTIDE SEQUENCE</scope>
    <source>
        <strain evidence="1">Niue_2</strain>
        <tissue evidence="1">Leaf</tissue>
    </source>
</reference>
<protein>
    <submittedName>
        <fullName evidence="1">Uncharacterized protein</fullName>
    </submittedName>
</protein>
<sequence length="118" mass="12971">MTVLCGPSSGTLVLRVCPGTVCTVEVYVVFLDTLTHVFDLYVRLRERRQRAATRLTVCLACNGVVADLYHQQLSCSHVSVSFAPSGCGSRADVDKREEGEELQCDPSVSNYLRAFVIN</sequence>
<dbReference type="Proteomes" id="UP000652761">
    <property type="component" value="Unassembled WGS sequence"/>
</dbReference>
<proteinExistence type="predicted"/>